<organism evidence="4 5">
    <name type="scientific">Pseudovirgaria hyperparasitica</name>
    <dbReference type="NCBI Taxonomy" id="470096"/>
    <lineage>
        <taxon>Eukaryota</taxon>
        <taxon>Fungi</taxon>
        <taxon>Dikarya</taxon>
        <taxon>Ascomycota</taxon>
        <taxon>Pezizomycotina</taxon>
        <taxon>Dothideomycetes</taxon>
        <taxon>Dothideomycetes incertae sedis</taxon>
        <taxon>Acrospermales</taxon>
        <taxon>Acrospermaceae</taxon>
        <taxon>Pseudovirgaria</taxon>
    </lineage>
</organism>
<proteinExistence type="predicted"/>
<dbReference type="InterPro" id="IPR016181">
    <property type="entry name" value="Acyl_CoA_acyltransferase"/>
</dbReference>
<gene>
    <name evidence="4" type="ORF">EJ05DRAFT_508612</name>
</gene>
<dbReference type="EMBL" id="ML996567">
    <property type="protein sequence ID" value="KAF2761449.1"/>
    <property type="molecule type" value="Genomic_DNA"/>
</dbReference>
<evidence type="ECO:0000313" key="5">
    <source>
        <dbReference type="Proteomes" id="UP000799437"/>
    </source>
</evidence>
<evidence type="ECO:0000259" key="3">
    <source>
        <dbReference type="PROSITE" id="PS51186"/>
    </source>
</evidence>
<reference evidence="4" key="1">
    <citation type="journal article" date="2020" name="Stud. Mycol.">
        <title>101 Dothideomycetes genomes: a test case for predicting lifestyles and emergence of pathogens.</title>
        <authorList>
            <person name="Haridas S."/>
            <person name="Albert R."/>
            <person name="Binder M."/>
            <person name="Bloem J."/>
            <person name="Labutti K."/>
            <person name="Salamov A."/>
            <person name="Andreopoulos B."/>
            <person name="Baker S."/>
            <person name="Barry K."/>
            <person name="Bills G."/>
            <person name="Bluhm B."/>
            <person name="Cannon C."/>
            <person name="Castanera R."/>
            <person name="Culley D."/>
            <person name="Daum C."/>
            <person name="Ezra D."/>
            <person name="Gonzalez J."/>
            <person name="Henrissat B."/>
            <person name="Kuo A."/>
            <person name="Liang C."/>
            <person name="Lipzen A."/>
            <person name="Lutzoni F."/>
            <person name="Magnuson J."/>
            <person name="Mondo S."/>
            <person name="Nolan M."/>
            <person name="Ohm R."/>
            <person name="Pangilinan J."/>
            <person name="Park H.-J."/>
            <person name="Ramirez L."/>
            <person name="Alfaro M."/>
            <person name="Sun H."/>
            <person name="Tritt A."/>
            <person name="Yoshinaga Y."/>
            <person name="Zwiers L.-H."/>
            <person name="Turgeon B."/>
            <person name="Goodwin S."/>
            <person name="Spatafora J."/>
            <person name="Crous P."/>
            <person name="Grigoriev I."/>
        </authorList>
    </citation>
    <scope>NUCLEOTIDE SEQUENCE</scope>
    <source>
        <strain evidence="4">CBS 121739</strain>
    </source>
</reference>
<dbReference type="Pfam" id="PF00583">
    <property type="entry name" value="Acetyltransf_1"/>
    <property type="match status" value="1"/>
</dbReference>
<evidence type="ECO:0000256" key="1">
    <source>
        <dbReference type="ARBA" id="ARBA00022679"/>
    </source>
</evidence>
<dbReference type="InterPro" id="IPR050832">
    <property type="entry name" value="Bact_Acetyltransf"/>
</dbReference>
<feature type="domain" description="N-acetyltransferase" evidence="3">
    <location>
        <begin position="28"/>
        <end position="180"/>
    </location>
</feature>
<accession>A0A6A6WGV9</accession>
<dbReference type="InterPro" id="IPR000182">
    <property type="entry name" value="GNAT_dom"/>
</dbReference>
<name>A0A6A6WGV9_9PEZI</name>
<dbReference type="PANTHER" id="PTHR43877">
    <property type="entry name" value="AMINOALKYLPHOSPHONATE N-ACETYLTRANSFERASE-RELATED-RELATED"/>
    <property type="match status" value="1"/>
</dbReference>
<dbReference type="PANTHER" id="PTHR43877:SF5">
    <property type="entry name" value="BLL8307 PROTEIN"/>
    <property type="match status" value="1"/>
</dbReference>
<dbReference type="RefSeq" id="XP_033603900.1">
    <property type="nucleotide sequence ID" value="XM_033748019.1"/>
</dbReference>
<dbReference type="OrthoDB" id="41532at2759"/>
<sequence length="180" mass="19640">MPIIIKQDPLTNPRVLALLAEHTRHMASVIADSTASARVLGVDGLRDASVTCYTAWWEDDDNDGNNGKEKEEDKDNSDGRRLVGIAALKEINTSTTHACEIKAMRTSTEFLRQGVGATLLGYVIEEPRRRGYAEVYAETGSSGEFAGARRLYEEFEFVECGPYAGGGEGGFSVFMVLRVG</sequence>
<dbReference type="GeneID" id="54489073"/>
<evidence type="ECO:0000313" key="4">
    <source>
        <dbReference type="EMBL" id="KAF2761449.1"/>
    </source>
</evidence>
<keyword evidence="1" id="KW-0808">Transferase</keyword>
<dbReference type="GO" id="GO:0016747">
    <property type="term" value="F:acyltransferase activity, transferring groups other than amino-acyl groups"/>
    <property type="evidence" value="ECO:0007669"/>
    <property type="project" value="InterPro"/>
</dbReference>
<evidence type="ECO:0000256" key="2">
    <source>
        <dbReference type="ARBA" id="ARBA00023315"/>
    </source>
</evidence>
<dbReference type="AlphaFoldDB" id="A0A6A6WGV9"/>
<dbReference type="PROSITE" id="PS51186">
    <property type="entry name" value="GNAT"/>
    <property type="match status" value="1"/>
</dbReference>
<keyword evidence="5" id="KW-1185">Reference proteome</keyword>
<keyword evidence="2" id="KW-0012">Acyltransferase</keyword>
<dbReference type="Proteomes" id="UP000799437">
    <property type="component" value="Unassembled WGS sequence"/>
</dbReference>
<dbReference type="SUPFAM" id="SSF55729">
    <property type="entry name" value="Acyl-CoA N-acyltransferases (Nat)"/>
    <property type="match status" value="1"/>
</dbReference>
<protein>
    <recommendedName>
        <fullName evidence="3">N-acetyltransferase domain-containing protein</fullName>
    </recommendedName>
</protein>
<dbReference type="Gene3D" id="3.40.630.30">
    <property type="match status" value="1"/>
</dbReference>